<name>A0A6C0HEI7_9ZZZZ</name>
<sequence>MNTENIVLIVFSSIGVVICIHSAICSYLKPRKQYITDKDLYKELIEEEV</sequence>
<proteinExistence type="predicted"/>
<keyword evidence="1" id="KW-1133">Transmembrane helix</keyword>
<protein>
    <submittedName>
        <fullName evidence="2">Uncharacterized protein</fullName>
    </submittedName>
</protein>
<dbReference type="AlphaFoldDB" id="A0A6C0HEI7"/>
<organism evidence="2">
    <name type="scientific">viral metagenome</name>
    <dbReference type="NCBI Taxonomy" id="1070528"/>
    <lineage>
        <taxon>unclassified sequences</taxon>
        <taxon>metagenomes</taxon>
        <taxon>organismal metagenomes</taxon>
    </lineage>
</organism>
<keyword evidence="1" id="KW-0812">Transmembrane</keyword>
<accession>A0A6C0HEI7</accession>
<evidence type="ECO:0000256" key="1">
    <source>
        <dbReference type="SAM" id="Phobius"/>
    </source>
</evidence>
<feature type="transmembrane region" description="Helical" evidence="1">
    <location>
        <begin position="6"/>
        <end position="28"/>
    </location>
</feature>
<dbReference type="EMBL" id="MN739937">
    <property type="protein sequence ID" value="QHT78787.1"/>
    <property type="molecule type" value="Genomic_DNA"/>
</dbReference>
<keyword evidence="1" id="KW-0472">Membrane</keyword>
<evidence type="ECO:0000313" key="2">
    <source>
        <dbReference type="EMBL" id="QHT78787.1"/>
    </source>
</evidence>
<reference evidence="2" key="1">
    <citation type="journal article" date="2020" name="Nature">
        <title>Giant virus diversity and host interactions through global metagenomics.</title>
        <authorList>
            <person name="Schulz F."/>
            <person name="Roux S."/>
            <person name="Paez-Espino D."/>
            <person name="Jungbluth S."/>
            <person name="Walsh D.A."/>
            <person name="Denef V.J."/>
            <person name="McMahon K.D."/>
            <person name="Konstantinidis K.T."/>
            <person name="Eloe-Fadrosh E.A."/>
            <person name="Kyrpides N.C."/>
            <person name="Woyke T."/>
        </authorList>
    </citation>
    <scope>NUCLEOTIDE SEQUENCE</scope>
    <source>
        <strain evidence="2">GVMAG-M-3300023179-92</strain>
    </source>
</reference>